<comment type="caution">
    <text evidence="3">The sequence shown here is derived from an EMBL/GenBank/DDBJ whole genome shotgun (WGS) entry which is preliminary data.</text>
</comment>
<protein>
    <recommendedName>
        <fullName evidence="2">DUF3074 domain-containing protein</fullName>
    </recommendedName>
</protein>
<dbReference type="SUPFAM" id="SSF55961">
    <property type="entry name" value="Bet v1-like"/>
    <property type="match status" value="1"/>
</dbReference>
<feature type="region of interest" description="Disordered" evidence="1">
    <location>
        <begin position="58"/>
        <end position="89"/>
    </location>
</feature>
<feature type="compositionally biased region" description="Basic and acidic residues" evidence="1">
    <location>
        <begin position="271"/>
        <end position="283"/>
    </location>
</feature>
<proteinExistence type="predicted"/>
<gene>
    <name evidence="3" type="ORF">HETSPECPRED_008901</name>
</gene>
<evidence type="ECO:0000313" key="4">
    <source>
        <dbReference type="Proteomes" id="UP000664521"/>
    </source>
</evidence>
<sequence length="715" mass="79167">MASLYSSLEALGPTSFSSLPTEEVQLKDYCQDVFTKAQLIIDSVPLPPLEELTGATRARANTATSTASSVSEISASSARSEPIDPSHTSLHKEWGKSIKLAAKDNPLGIAVYKLSGKDGKGAWFARRSVHEGLSFRRWKLGLEREFPESLSVQGGPGEGNIRGIGGERRVEQKEIIGVGKAEVYHLSAQFPGPTTPRDFVTLLLTSSSALGSPEKKTISSGDHPRHYMIVSKPCIHPECPPRDNYIRGQYESVEYIREIHRRPRRSASTADLRKLEGEAHEGRTTTVEGLLPSSSKDQQMREARGRSHTISFAESRREHASGEHAESNFGDNDDDAESNPVEWIMITRSDPGGSVPRFMVERGTPGSIVADASKFLDWACKKVHDLPANEAQNTKPGDLNRLTTEDVEAYQTNGHMAGLEESTTDDEPLSLTSPEHEVVQQGLLANIASMAKASVESYAPQAIVDQLRAERPVAVVEQEATTSNEVQAADDTSTVSSMTFASAEEGYEDDTSAKSLSSIKSPDSPDQSRHEKELAKLQDRKRALDEKLAKSREKELKDKEELTSKEEDRLRKAEEKHKREVEKQELRYKKEVAKLEAKRTKETTKEEARKRKELDKDEKARLAREKEELKQELEVTKQERDIFRDQVGALQRENTLLVSRLGKLADGRSVLREVRSESTSGSRSRSGSIRGSKELGNGVEGTLLAGEQKDMTANR</sequence>
<dbReference type="Pfam" id="PF11274">
    <property type="entry name" value="DUF3074"/>
    <property type="match status" value="1"/>
</dbReference>
<feature type="compositionally biased region" description="Polar residues" evidence="1">
    <location>
        <begin position="284"/>
        <end position="297"/>
    </location>
</feature>
<dbReference type="InterPro" id="IPR023393">
    <property type="entry name" value="START-like_dom_sf"/>
</dbReference>
<feature type="domain" description="DUF3074" evidence="2">
    <location>
        <begin position="123"/>
        <end position="379"/>
    </location>
</feature>
<feature type="region of interest" description="Disordered" evidence="1">
    <location>
        <begin position="263"/>
        <end position="337"/>
    </location>
</feature>
<organism evidence="3 4">
    <name type="scientific">Heterodermia speciosa</name>
    <dbReference type="NCBI Taxonomy" id="116794"/>
    <lineage>
        <taxon>Eukaryota</taxon>
        <taxon>Fungi</taxon>
        <taxon>Dikarya</taxon>
        <taxon>Ascomycota</taxon>
        <taxon>Pezizomycotina</taxon>
        <taxon>Lecanoromycetes</taxon>
        <taxon>OSLEUM clade</taxon>
        <taxon>Lecanoromycetidae</taxon>
        <taxon>Caliciales</taxon>
        <taxon>Physciaceae</taxon>
        <taxon>Heterodermia</taxon>
    </lineage>
</organism>
<dbReference type="EMBL" id="CAJPDS010000007">
    <property type="protein sequence ID" value="CAF9909263.1"/>
    <property type="molecule type" value="Genomic_DNA"/>
</dbReference>
<dbReference type="PANTHER" id="PTHR40370">
    <property type="entry name" value="EXPRESSED PROTEIN"/>
    <property type="match status" value="1"/>
</dbReference>
<evidence type="ECO:0000259" key="2">
    <source>
        <dbReference type="Pfam" id="PF11274"/>
    </source>
</evidence>
<feature type="region of interest" description="Disordered" evidence="1">
    <location>
        <begin position="668"/>
        <end position="715"/>
    </location>
</feature>
<evidence type="ECO:0000256" key="1">
    <source>
        <dbReference type="SAM" id="MobiDB-lite"/>
    </source>
</evidence>
<dbReference type="PANTHER" id="PTHR40370:SF1">
    <property type="entry name" value="DUF3074 DOMAIN-CONTAINING PROTEIN"/>
    <property type="match status" value="1"/>
</dbReference>
<dbReference type="OrthoDB" id="5403181at2759"/>
<feature type="compositionally biased region" description="Polar residues" evidence="1">
    <location>
        <begin position="513"/>
        <end position="525"/>
    </location>
</feature>
<feature type="compositionally biased region" description="Low complexity" evidence="1">
    <location>
        <begin position="677"/>
        <end position="690"/>
    </location>
</feature>
<keyword evidence="4" id="KW-1185">Reference proteome</keyword>
<feature type="compositionally biased region" description="Basic and acidic residues" evidence="1">
    <location>
        <begin position="314"/>
        <end position="326"/>
    </location>
</feature>
<feature type="region of interest" description="Disordered" evidence="1">
    <location>
        <begin position="503"/>
        <end position="617"/>
    </location>
</feature>
<evidence type="ECO:0000313" key="3">
    <source>
        <dbReference type="EMBL" id="CAF9909263.1"/>
    </source>
</evidence>
<reference evidence="3" key="1">
    <citation type="submission" date="2021-03" db="EMBL/GenBank/DDBJ databases">
        <authorList>
            <person name="Tagirdzhanova G."/>
        </authorList>
    </citation>
    <scope>NUCLEOTIDE SEQUENCE</scope>
</reference>
<feature type="compositionally biased region" description="Low complexity" evidence="1">
    <location>
        <begin position="58"/>
        <end position="80"/>
    </location>
</feature>
<name>A0A8H3I8S2_9LECA</name>
<dbReference type="AlphaFoldDB" id="A0A8H3I8S2"/>
<feature type="compositionally biased region" description="Basic and acidic residues" evidence="1">
    <location>
        <begin position="526"/>
        <end position="617"/>
    </location>
</feature>
<accession>A0A8H3I8S2</accession>
<dbReference type="Proteomes" id="UP000664521">
    <property type="component" value="Unassembled WGS sequence"/>
</dbReference>
<dbReference type="InterPro" id="IPR024500">
    <property type="entry name" value="DUF3074"/>
</dbReference>
<dbReference type="Gene3D" id="3.30.530.20">
    <property type="match status" value="1"/>
</dbReference>